<reference evidence="1 2" key="1">
    <citation type="journal article" date="2020" name="J. Phycol.">
        <title>Comparative genome analysis reveals Cyanidiococcus gen. nov., a new extremophilic red algal genus sister to Cyanidioschyzon (Cyanidioschyzonaceae, Rhodophyta).</title>
        <authorList>
            <person name="Liu S.-L."/>
            <person name="Chiang Y.-R."/>
            <person name="Yoon H.S."/>
            <person name="Fu H.-Y."/>
        </authorList>
    </citation>
    <scope>NUCLEOTIDE SEQUENCE [LARGE SCALE GENOMIC DNA]</scope>
    <source>
        <strain evidence="1 2">THAL066</strain>
    </source>
</reference>
<dbReference type="Proteomes" id="UP000530660">
    <property type="component" value="Unassembled WGS sequence"/>
</dbReference>
<dbReference type="AlphaFoldDB" id="A0A7J7IIB9"/>
<keyword evidence="2" id="KW-1185">Reference proteome</keyword>
<accession>A0A7J7IIB9</accession>
<organism evidence="1 2">
    <name type="scientific">Cyanidiococcus yangmingshanensis</name>
    <dbReference type="NCBI Taxonomy" id="2690220"/>
    <lineage>
        <taxon>Eukaryota</taxon>
        <taxon>Rhodophyta</taxon>
        <taxon>Bangiophyceae</taxon>
        <taxon>Cyanidiales</taxon>
        <taxon>Cyanidiaceae</taxon>
        <taxon>Cyanidiococcus</taxon>
    </lineage>
</organism>
<proteinExistence type="predicted"/>
<sequence length="327" mass="36263">MARQPQSRSERRCWSHRQERTSNAWPGRSIQSPVYHDELDAIGLCTSPALQPSLDTYIQNDRTVWNVRVDPVLNRWHAYCRHRSGDDLLLKSVHVLEDCCLEIEEMAWDSSLSECLLESSASDWRTLHLRGCCPYGSEAADIGRRLQMAIRHLDQWDDFVCASNRSESIELPSNDELALLVDQWQQRGECVVFIRNAQCTPEAAEQILDYIHRQGLAIRSAEVVTGGSNDFAVTPESASCPCPECFAQVQQLWAAAQARSLHASVPTTLILGVAGSGGATVDSPNQLGTLRELCLQLGGPECSVEVYLPKSVPAETAATARSEMSHM</sequence>
<gene>
    <name evidence="1" type="ORF">F1559_004362</name>
</gene>
<evidence type="ECO:0000313" key="2">
    <source>
        <dbReference type="Proteomes" id="UP000530660"/>
    </source>
</evidence>
<protein>
    <submittedName>
        <fullName evidence="1">Uncharacterized protein</fullName>
    </submittedName>
</protein>
<evidence type="ECO:0000313" key="1">
    <source>
        <dbReference type="EMBL" id="KAF6002843.1"/>
    </source>
</evidence>
<comment type="caution">
    <text evidence="1">The sequence shown here is derived from an EMBL/GenBank/DDBJ whole genome shotgun (WGS) entry which is preliminary data.</text>
</comment>
<dbReference type="EMBL" id="VWRR01000009">
    <property type="protein sequence ID" value="KAF6002843.1"/>
    <property type="molecule type" value="Genomic_DNA"/>
</dbReference>
<name>A0A7J7IIB9_9RHOD</name>